<organism evidence="2 3">
    <name type="scientific">Paracoccus sediminis</name>
    <dbReference type="NCBI Taxonomy" id="1214787"/>
    <lineage>
        <taxon>Bacteria</taxon>
        <taxon>Pseudomonadati</taxon>
        <taxon>Pseudomonadota</taxon>
        <taxon>Alphaproteobacteria</taxon>
        <taxon>Rhodobacterales</taxon>
        <taxon>Paracoccaceae</taxon>
        <taxon>Paracoccus</taxon>
    </lineage>
</organism>
<sequence length="312" mass="34750">MAGGAIDAAPTSLLGFHDWKRQGRVGRVMASSTFIDRVAIASLTISFSGAATWKQQDGEMATTAMVWIILALFCLIYAVFIPSYLRRSFGKVVLVMLPLLAIVIALLFTIFEATAIIPVRSRPVVVSATMLALGWLAAALVKILVAEEEKHQSRRDALMALQSEIFAYVDKLDNQAIEETALRTQGQIRAGVWDARVGRLPYYPFSTRESEPIAFDNASQTIPSLNEQTVAAVLRFYAEYADMRTLIDDCNTEFFRSLSAERRVAVHKEMTKRRIGTLRWGLKALAEINRELGRDPNRIVRSGLNPKILAED</sequence>
<evidence type="ECO:0000313" key="3">
    <source>
        <dbReference type="Proteomes" id="UP000198409"/>
    </source>
</evidence>
<feature type="transmembrane region" description="Helical" evidence="1">
    <location>
        <begin position="65"/>
        <end position="85"/>
    </location>
</feature>
<dbReference type="AlphaFoldDB" id="A0A238VZ86"/>
<feature type="transmembrane region" description="Helical" evidence="1">
    <location>
        <begin position="92"/>
        <end position="118"/>
    </location>
</feature>
<dbReference type="EMBL" id="FZNM01000003">
    <property type="protein sequence ID" value="SNR39193.1"/>
    <property type="molecule type" value="Genomic_DNA"/>
</dbReference>
<proteinExistence type="predicted"/>
<evidence type="ECO:0000313" key="2">
    <source>
        <dbReference type="EMBL" id="SNR39193.1"/>
    </source>
</evidence>
<gene>
    <name evidence="2" type="ORF">SAMN06265378_103170</name>
</gene>
<name>A0A238VZ86_9RHOB</name>
<dbReference type="Proteomes" id="UP000198409">
    <property type="component" value="Unassembled WGS sequence"/>
</dbReference>
<keyword evidence="1" id="KW-0472">Membrane</keyword>
<keyword evidence="1" id="KW-0812">Transmembrane</keyword>
<evidence type="ECO:0000256" key="1">
    <source>
        <dbReference type="SAM" id="Phobius"/>
    </source>
</evidence>
<accession>A0A238VZ86</accession>
<keyword evidence="1" id="KW-1133">Transmembrane helix</keyword>
<reference evidence="3" key="1">
    <citation type="submission" date="2017-06" db="EMBL/GenBank/DDBJ databases">
        <authorList>
            <person name="Varghese N."/>
            <person name="Submissions S."/>
        </authorList>
    </citation>
    <scope>NUCLEOTIDE SEQUENCE [LARGE SCALE GENOMIC DNA]</scope>
    <source>
        <strain evidence="3">DSM 26170</strain>
    </source>
</reference>
<feature type="transmembrane region" description="Helical" evidence="1">
    <location>
        <begin position="124"/>
        <end position="145"/>
    </location>
</feature>
<protein>
    <submittedName>
        <fullName evidence="2">Uncharacterized protein</fullName>
    </submittedName>
</protein>
<feature type="transmembrane region" description="Helical" evidence="1">
    <location>
        <begin position="34"/>
        <end position="53"/>
    </location>
</feature>